<name>A0A8J6PYY7_9FLAO</name>
<comment type="caution">
    <text evidence="1">The sequence shown here is derived from an EMBL/GenBank/DDBJ whole genome shotgun (WGS) entry which is preliminary data.</text>
</comment>
<dbReference type="EMBL" id="JACVXD010000002">
    <property type="protein sequence ID" value="MBD0823470.1"/>
    <property type="molecule type" value="Genomic_DNA"/>
</dbReference>
<sequence>MVTVKEIKKAENSKGEEFFGLIVQSRAMTVKSQETGRTYLTAKTAFVATTFDEETAKSLIGTQFEGGIRKVQTTPYQYVIEETGEVIELSHRWEYYDPALEMEEQVVEETTVI</sequence>
<gene>
    <name evidence="1" type="ORF">ICJ85_05500</name>
</gene>
<dbReference type="RefSeq" id="WP_188222774.1">
    <property type="nucleotide sequence ID" value="NZ_JACVXD010000002.1"/>
</dbReference>
<proteinExistence type="predicted"/>
<protein>
    <submittedName>
        <fullName evidence="1">Uncharacterized protein</fullName>
    </submittedName>
</protein>
<organism evidence="1 2">
    <name type="scientific">Aestuariibaculum marinum</name>
    <dbReference type="NCBI Taxonomy" id="2683592"/>
    <lineage>
        <taxon>Bacteria</taxon>
        <taxon>Pseudomonadati</taxon>
        <taxon>Bacteroidota</taxon>
        <taxon>Flavobacteriia</taxon>
        <taxon>Flavobacteriales</taxon>
        <taxon>Flavobacteriaceae</taxon>
    </lineage>
</organism>
<dbReference type="Proteomes" id="UP000621516">
    <property type="component" value="Unassembled WGS sequence"/>
</dbReference>
<evidence type="ECO:0000313" key="2">
    <source>
        <dbReference type="Proteomes" id="UP000621516"/>
    </source>
</evidence>
<evidence type="ECO:0000313" key="1">
    <source>
        <dbReference type="EMBL" id="MBD0823470.1"/>
    </source>
</evidence>
<accession>A0A8J6PYY7</accession>
<keyword evidence="2" id="KW-1185">Reference proteome</keyword>
<reference evidence="1 2" key="1">
    <citation type="journal article" date="2018" name="J. Microbiol.">
        <title>Aestuariibaculum marinum sp. nov., a marine bacterium isolated from seawater in South Korea.</title>
        <authorList>
            <person name="Choi J."/>
            <person name="Lee D."/>
            <person name="Jang J.H."/>
            <person name="Cha S."/>
            <person name="Seo T."/>
        </authorList>
    </citation>
    <scope>NUCLEOTIDE SEQUENCE [LARGE SCALE GENOMIC DNA]</scope>
    <source>
        <strain evidence="1 2">IP7</strain>
    </source>
</reference>
<dbReference type="AlphaFoldDB" id="A0A8J6PYY7"/>